<evidence type="ECO:0000256" key="4">
    <source>
        <dbReference type="ARBA" id="ARBA00023125"/>
    </source>
</evidence>
<accession>A0A427XKX7</accession>
<keyword evidence="2" id="KW-0862">Zinc</keyword>
<sequence>MAKTRTCTYTNEDGRSNRDDVELRERINELRGRLDAQSKNEEADNAVSSTLADSSSASSFQGTTPISSLAFCPMNVQKRTCLGHLRTHGTRALALTPTLPNSVLPTNTLAQVCVGAGLPDLPAGEWVDWGRSLPPGLGITKCVHDEALAVFGAYQAPWCAAVDMRQFMNDLNVCNLITRSGPRPPTQTASYSPLLHNCILYLGLHMRREKWPAVTESLNQLMPEHCASLILKETGDPTLSTVLALNIHSLVFNLHTDSSSSTSATARFIHFGMVVATTRAPKLSLTSNVCLLPAIERRRAAKKAWTRRHSDPFGGQWECKMRAGCPPTLEIPEGFLLPDINTAVDNVLWFAEDDSKSSIANGMKGMASTVFHWTARLHLVLGKVLEHNRERAVLHLAHEIEGWRTRQPFSQPALYPLPHVLNMLLLCDMIQIHLFRPYYRSSLEVDPSAKDRCDQAAASGIDLLLVYEHEHGLQNGVLPLVSVVLSIAIVLLLDLASTEWGQPQQKDTQLQDCIRFMSQLGKTWAEARQACQLIITLKMEWMVPS</sequence>
<keyword evidence="1" id="KW-0479">Metal-binding</keyword>
<dbReference type="GeneID" id="39586126"/>
<feature type="compositionally biased region" description="Low complexity" evidence="7">
    <location>
        <begin position="46"/>
        <end position="59"/>
    </location>
</feature>
<dbReference type="AlphaFoldDB" id="A0A427XKX7"/>
<protein>
    <recommendedName>
        <fullName evidence="10">Transcription factor domain-containing protein</fullName>
    </recommendedName>
</protein>
<evidence type="ECO:0000256" key="2">
    <source>
        <dbReference type="ARBA" id="ARBA00022833"/>
    </source>
</evidence>
<keyword evidence="9" id="KW-1185">Reference proteome</keyword>
<keyword evidence="3" id="KW-0805">Transcription regulation</keyword>
<evidence type="ECO:0008006" key="10">
    <source>
        <dbReference type="Google" id="ProtNLM"/>
    </source>
</evidence>
<evidence type="ECO:0000256" key="5">
    <source>
        <dbReference type="ARBA" id="ARBA00023163"/>
    </source>
</evidence>
<dbReference type="Proteomes" id="UP000279236">
    <property type="component" value="Unassembled WGS sequence"/>
</dbReference>
<dbReference type="PANTHER" id="PTHR31313:SF81">
    <property type="entry name" value="TY1 ENHANCER ACTIVATOR"/>
    <property type="match status" value="1"/>
</dbReference>
<evidence type="ECO:0000313" key="8">
    <source>
        <dbReference type="EMBL" id="RSH79531.1"/>
    </source>
</evidence>
<evidence type="ECO:0000256" key="6">
    <source>
        <dbReference type="ARBA" id="ARBA00023242"/>
    </source>
</evidence>
<keyword evidence="4" id="KW-0238">DNA-binding</keyword>
<dbReference type="EMBL" id="RSCE01000010">
    <property type="protein sequence ID" value="RSH79531.1"/>
    <property type="molecule type" value="Genomic_DNA"/>
</dbReference>
<dbReference type="STRING" id="105984.A0A427XKX7"/>
<keyword evidence="6" id="KW-0539">Nucleus</keyword>
<dbReference type="PANTHER" id="PTHR31313">
    <property type="entry name" value="TY1 ENHANCER ACTIVATOR"/>
    <property type="match status" value="1"/>
</dbReference>
<comment type="caution">
    <text evidence="8">The sequence shown here is derived from an EMBL/GenBank/DDBJ whole genome shotgun (WGS) entry which is preliminary data.</text>
</comment>
<evidence type="ECO:0000256" key="7">
    <source>
        <dbReference type="SAM" id="MobiDB-lite"/>
    </source>
</evidence>
<name>A0A427XKX7_9TREE</name>
<dbReference type="GO" id="GO:0003677">
    <property type="term" value="F:DNA binding"/>
    <property type="evidence" value="ECO:0007669"/>
    <property type="project" value="UniProtKB-KW"/>
</dbReference>
<dbReference type="RefSeq" id="XP_028474678.1">
    <property type="nucleotide sequence ID" value="XM_028617371.1"/>
</dbReference>
<feature type="compositionally biased region" description="Basic and acidic residues" evidence="7">
    <location>
        <begin position="32"/>
        <end position="42"/>
    </location>
</feature>
<evidence type="ECO:0000313" key="9">
    <source>
        <dbReference type="Proteomes" id="UP000279236"/>
    </source>
</evidence>
<organism evidence="8 9">
    <name type="scientific">Apiotrichum porosum</name>
    <dbReference type="NCBI Taxonomy" id="105984"/>
    <lineage>
        <taxon>Eukaryota</taxon>
        <taxon>Fungi</taxon>
        <taxon>Dikarya</taxon>
        <taxon>Basidiomycota</taxon>
        <taxon>Agaricomycotina</taxon>
        <taxon>Tremellomycetes</taxon>
        <taxon>Trichosporonales</taxon>
        <taxon>Trichosporonaceae</taxon>
        <taxon>Apiotrichum</taxon>
    </lineage>
</organism>
<evidence type="ECO:0000256" key="3">
    <source>
        <dbReference type="ARBA" id="ARBA00023015"/>
    </source>
</evidence>
<dbReference type="GO" id="GO:0046872">
    <property type="term" value="F:metal ion binding"/>
    <property type="evidence" value="ECO:0007669"/>
    <property type="project" value="UniProtKB-KW"/>
</dbReference>
<dbReference type="InterPro" id="IPR051615">
    <property type="entry name" value="Transcr_Regulatory_Elem"/>
</dbReference>
<keyword evidence="5" id="KW-0804">Transcription</keyword>
<evidence type="ECO:0000256" key="1">
    <source>
        <dbReference type="ARBA" id="ARBA00022723"/>
    </source>
</evidence>
<reference evidence="8 9" key="1">
    <citation type="submission" date="2018-11" db="EMBL/GenBank/DDBJ databases">
        <title>Genome sequence of Apiotrichum porosum DSM 27194.</title>
        <authorList>
            <person name="Aliyu H."/>
            <person name="Gorte O."/>
            <person name="Ochsenreither K."/>
        </authorList>
    </citation>
    <scope>NUCLEOTIDE SEQUENCE [LARGE SCALE GENOMIC DNA]</scope>
    <source>
        <strain evidence="8 9">DSM 27194</strain>
    </source>
</reference>
<feature type="region of interest" description="Disordered" evidence="7">
    <location>
        <begin position="32"/>
        <end position="59"/>
    </location>
</feature>
<proteinExistence type="predicted"/>
<gene>
    <name evidence="8" type="ORF">EHS24_001583</name>
</gene>
<dbReference type="CDD" id="cd12148">
    <property type="entry name" value="fungal_TF_MHR"/>
    <property type="match status" value="1"/>
</dbReference>
<dbReference type="OrthoDB" id="2154091at2759"/>